<proteinExistence type="evidence at transcript level"/>
<protein>
    <submittedName>
        <fullName evidence="2">WAP four-disulfide core domain containing-like</fullName>
    </submittedName>
</protein>
<keyword evidence="1" id="KW-0732">Signal</keyword>
<organism evidence="2">
    <name type="scientific">Penaeus japonicus</name>
    <name type="common">Kuruma prawn</name>
    <name type="synonym">Marsupenaeus japonicus</name>
    <dbReference type="NCBI Taxonomy" id="27405"/>
    <lineage>
        <taxon>Eukaryota</taxon>
        <taxon>Metazoa</taxon>
        <taxon>Ecdysozoa</taxon>
        <taxon>Arthropoda</taxon>
        <taxon>Crustacea</taxon>
        <taxon>Multicrustacea</taxon>
        <taxon>Malacostraca</taxon>
        <taxon>Eumalacostraca</taxon>
        <taxon>Eucarida</taxon>
        <taxon>Decapoda</taxon>
        <taxon>Dendrobranchiata</taxon>
        <taxon>Penaeoidea</taxon>
        <taxon>Penaeidae</taxon>
        <taxon>Penaeus</taxon>
    </lineage>
</organism>
<feature type="signal peptide" evidence="1">
    <location>
        <begin position="1"/>
        <end position="20"/>
    </location>
</feature>
<dbReference type="EMBL" id="LC377044">
    <property type="protein sequence ID" value="BBD52152.1"/>
    <property type="molecule type" value="mRNA"/>
</dbReference>
<evidence type="ECO:0000313" key="2">
    <source>
        <dbReference type="EMBL" id="BBD52152.1"/>
    </source>
</evidence>
<accession>A0A387J5H4</accession>
<dbReference type="AlphaFoldDB" id="A0A387J5H4"/>
<gene>
    <name evidence="2" type="primary">WFDC-like</name>
</gene>
<dbReference type="OrthoDB" id="6362797at2759"/>
<evidence type="ECO:0000256" key="1">
    <source>
        <dbReference type="SAM" id="SignalP"/>
    </source>
</evidence>
<sequence>MDKLLKAATAVLLVAPLALALAMPTTSEAPAVSGGYEELTTYFDDLATANDSEAQDGANRVLTGFGYGFGNQHSGLYPGYPQGAGYPLNNWQNNYDYYGGRYQRKCSRWCPGSTPGLFVCCVPSHPNEPSCPEVRPTCTDPYHYSGPPRPCESSQECMSGSLCCFDMCLRQKTCKLAHYG</sequence>
<reference evidence="2" key="1">
    <citation type="submission" date="2018-03" db="EMBL/GenBank/DDBJ databases">
        <title>Identification of crustin-like peptides in Kuruma shrimp.</title>
        <authorList>
            <person name="Tandel G.M."/>
            <person name="Kondo H."/>
            <person name="Hirono I."/>
        </authorList>
    </citation>
    <scope>NUCLEOTIDE SEQUENCE</scope>
</reference>
<feature type="chain" id="PRO_5017433868" evidence="1">
    <location>
        <begin position="21"/>
        <end position="180"/>
    </location>
</feature>
<name>A0A387J5H4_PENJP</name>